<feature type="transmembrane region" description="Helical" evidence="8">
    <location>
        <begin position="512"/>
        <end position="530"/>
    </location>
</feature>
<dbReference type="PANTHER" id="PTHR24186">
    <property type="entry name" value="PROTEIN PHOSPHATASE 1 REGULATORY SUBUNIT"/>
    <property type="match status" value="1"/>
</dbReference>
<organism evidence="10 11">
    <name type="scientific">Jatropha curcas</name>
    <name type="common">Barbados nut</name>
    <dbReference type="NCBI Taxonomy" id="180498"/>
    <lineage>
        <taxon>Eukaryota</taxon>
        <taxon>Viridiplantae</taxon>
        <taxon>Streptophyta</taxon>
        <taxon>Embryophyta</taxon>
        <taxon>Tracheophyta</taxon>
        <taxon>Spermatophyta</taxon>
        <taxon>Magnoliopsida</taxon>
        <taxon>eudicotyledons</taxon>
        <taxon>Gunneridae</taxon>
        <taxon>Pentapetalae</taxon>
        <taxon>rosids</taxon>
        <taxon>fabids</taxon>
        <taxon>Malpighiales</taxon>
        <taxon>Euphorbiaceae</taxon>
        <taxon>Crotonoideae</taxon>
        <taxon>Jatropheae</taxon>
        <taxon>Jatropha</taxon>
    </lineage>
</organism>
<evidence type="ECO:0000256" key="2">
    <source>
        <dbReference type="ARBA" id="ARBA00022692"/>
    </source>
</evidence>
<reference evidence="10 11" key="1">
    <citation type="journal article" date="2014" name="PLoS ONE">
        <title>Global Analysis of Gene Expression Profiles in Physic Nut (Jatropha curcas L.) Seedlings Exposed to Salt Stress.</title>
        <authorList>
            <person name="Zhang L."/>
            <person name="Zhang C."/>
            <person name="Wu P."/>
            <person name="Chen Y."/>
            <person name="Li M."/>
            <person name="Jiang H."/>
            <person name="Wu G."/>
        </authorList>
    </citation>
    <scope>NUCLEOTIDE SEQUENCE [LARGE SCALE GENOMIC DNA]</scope>
    <source>
        <strain evidence="11">cv. GZQX0401</strain>
        <tissue evidence="10">Young leaves</tissue>
    </source>
</reference>
<evidence type="ECO:0000256" key="7">
    <source>
        <dbReference type="PROSITE-ProRule" id="PRU00023"/>
    </source>
</evidence>
<protein>
    <recommendedName>
        <fullName evidence="9">PGG domain-containing protein</fullName>
    </recommendedName>
</protein>
<dbReference type="PANTHER" id="PTHR24186:SF46">
    <property type="entry name" value="PROTEIN ACCELERATED CELL DEATH 6-LIKE"/>
    <property type="match status" value="1"/>
</dbReference>
<dbReference type="Pfam" id="PF13962">
    <property type="entry name" value="PGG"/>
    <property type="match status" value="1"/>
</dbReference>
<dbReference type="InterPro" id="IPR002110">
    <property type="entry name" value="Ankyrin_rpt"/>
</dbReference>
<keyword evidence="3" id="KW-0677">Repeat</keyword>
<accession>A0A067JVY7</accession>
<dbReference type="OrthoDB" id="1669894at2759"/>
<keyword evidence="5 7" id="KW-0040">ANK repeat</keyword>
<comment type="subcellular location">
    <subcellularLocation>
        <location evidence="1">Membrane</location>
        <topology evidence="1">Multi-pass membrane protein</topology>
    </subcellularLocation>
</comment>
<feature type="transmembrane region" description="Helical" evidence="8">
    <location>
        <begin position="464"/>
        <end position="482"/>
    </location>
</feature>
<dbReference type="STRING" id="180498.A0A067JVY7"/>
<dbReference type="Pfam" id="PF12796">
    <property type="entry name" value="Ank_2"/>
    <property type="match status" value="2"/>
</dbReference>
<feature type="repeat" description="ANK" evidence="7">
    <location>
        <begin position="161"/>
        <end position="193"/>
    </location>
</feature>
<name>A0A067JVY7_JATCU</name>
<keyword evidence="11" id="KW-1185">Reference proteome</keyword>
<dbReference type="Pfam" id="PF00023">
    <property type="entry name" value="Ank"/>
    <property type="match status" value="2"/>
</dbReference>
<evidence type="ECO:0000256" key="4">
    <source>
        <dbReference type="ARBA" id="ARBA00022989"/>
    </source>
</evidence>
<feature type="repeat" description="ANK" evidence="7">
    <location>
        <begin position="381"/>
        <end position="414"/>
    </location>
</feature>
<feature type="transmembrane region" description="Helical" evidence="8">
    <location>
        <begin position="588"/>
        <end position="612"/>
    </location>
</feature>
<evidence type="ECO:0000256" key="3">
    <source>
        <dbReference type="ARBA" id="ARBA00022737"/>
    </source>
</evidence>
<keyword evidence="6 8" id="KW-0472">Membrane</keyword>
<feature type="transmembrane region" description="Helical" evidence="8">
    <location>
        <begin position="550"/>
        <end position="576"/>
    </location>
</feature>
<feature type="domain" description="PGG" evidence="9">
    <location>
        <begin position="507"/>
        <end position="611"/>
    </location>
</feature>
<evidence type="ECO:0000259" key="9">
    <source>
        <dbReference type="Pfam" id="PF13962"/>
    </source>
</evidence>
<evidence type="ECO:0000256" key="5">
    <source>
        <dbReference type="ARBA" id="ARBA00023043"/>
    </source>
</evidence>
<dbReference type="PROSITE" id="PS50297">
    <property type="entry name" value="ANK_REP_REGION"/>
    <property type="match status" value="4"/>
</dbReference>
<feature type="repeat" description="ANK" evidence="7">
    <location>
        <begin position="311"/>
        <end position="333"/>
    </location>
</feature>
<dbReference type="InterPro" id="IPR026961">
    <property type="entry name" value="PGG_dom"/>
</dbReference>
<evidence type="ECO:0000313" key="10">
    <source>
        <dbReference type="EMBL" id="KDP24145.1"/>
    </source>
</evidence>
<keyword evidence="2 8" id="KW-0812">Transmembrane</keyword>
<feature type="repeat" description="ANK" evidence="7">
    <location>
        <begin position="122"/>
        <end position="143"/>
    </location>
</feature>
<dbReference type="SUPFAM" id="SSF48403">
    <property type="entry name" value="Ankyrin repeat"/>
    <property type="match status" value="1"/>
</dbReference>
<gene>
    <name evidence="10" type="ORF">JCGZ_25802</name>
</gene>
<evidence type="ECO:0000256" key="6">
    <source>
        <dbReference type="ARBA" id="ARBA00023136"/>
    </source>
</evidence>
<feature type="repeat" description="ANK" evidence="7">
    <location>
        <begin position="345"/>
        <end position="377"/>
    </location>
</feature>
<dbReference type="GO" id="GO:0005886">
    <property type="term" value="C:plasma membrane"/>
    <property type="evidence" value="ECO:0007669"/>
    <property type="project" value="TreeGrafter"/>
</dbReference>
<dbReference type="AlphaFoldDB" id="A0A067JVY7"/>
<keyword evidence="4 8" id="KW-1133">Transmembrane helix</keyword>
<evidence type="ECO:0000256" key="8">
    <source>
        <dbReference type="SAM" id="Phobius"/>
    </source>
</evidence>
<dbReference type="EMBL" id="KK915137">
    <property type="protein sequence ID" value="KDP24145.1"/>
    <property type="molecule type" value="Genomic_DNA"/>
</dbReference>
<feature type="transmembrane region" description="Helical" evidence="8">
    <location>
        <begin position="618"/>
        <end position="642"/>
    </location>
</feature>
<dbReference type="Gene3D" id="1.25.40.20">
    <property type="entry name" value="Ankyrin repeat-containing domain"/>
    <property type="match status" value="2"/>
</dbReference>
<dbReference type="SMART" id="SM00248">
    <property type="entry name" value="ANK"/>
    <property type="match status" value="9"/>
</dbReference>
<evidence type="ECO:0000313" key="11">
    <source>
        <dbReference type="Proteomes" id="UP000027138"/>
    </source>
</evidence>
<proteinExistence type="predicted"/>
<dbReference type="InterPro" id="IPR036770">
    <property type="entry name" value="Ankyrin_rpt-contain_sf"/>
</dbReference>
<dbReference type="Proteomes" id="UP000027138">
    <property type="component" value="Unassembled WGS sequence"/>
</dbReference>
<sequence length="682" mass="76692">MAFAIEIDDLNKELWRQRNKRIENLLGALYRCEEQIDEDDACTMEVRLYELATVGDNVDAFIDELEVILSKSYQQSLKSIVFDQVSPSGNSLLHVAVAAGSENITRILVTHLSYLITKTNFEGDTALHVAARAGMLNTLQILVHDFSAPEKESLLRKRNNKGNTALHEAVSNDRKDVASFLLSLDSELAYHQNYEVVSQDIKKNIEKGKSPLYLAVEKGLQQMVGIILTAITQHRNALNRLEGSSPAHAAIKTKNLVILEQIANAMPELTRAKETGGNNVFHLASSVGFLHGVKLLIKKKFKDLAIERNEEGAFPIHFACKMGHLKIVNELLNEWPNPMEFVDNKGRNILHVAAEHGRENVLKYLLKRPELKELRNEKDKEGNTPLHLAAKHGSPLSVFALVLNKNVHTDIVNHENLTPFGIAETQSIQLEEENFNRPTPHYTNKKLVPDDTIDDEGTVQSKSFYKQLDFFGVMMTFSILYFHRRPKIERTLIENMRIPGKILSKDEVRSRIEILLVAAVLVAGAAFNAACQVPGGNSSNSDSENTLMEVLHYFYFLLDSIALNFSVAAAIILCWVQLYDVKIASHAVWLASIMVGSSIYFLFVTFLFALLIDVYKGQITALFIASIAMEGAFAVFFLLLCIPLVIPPEVNKTVEKYVSPVIYYYLFLYHFVLQKGLGYWVS</sequence>
<evidence type="ECO:0000256" key="1">
    <source>
        <dbReference type="ARBA" id="ARBA00004141"/>
    </source>
</evidence>
<dbReference type="PROSITE" id="PS50088">
    <property type="entry name" value="ANK_REPEAT"/>
    <property type="match status" value="5"/>
</dbReference>
<feature type="transmembrane region" description="Helical" evidence="8">
    <location>
        <begin position="662"/>
        <end position="681"/>
    </location>
</feature>